<dbReference type="AlphaFoldDB" id="A0A2P4UII1"/>
<name>A0A2P4UII1_9ACTN</name>
<evidence type="ECO:0000256" key="1">
    <source>
        <dbReference type="SAM" id="Phobius"/>
    </source>
</evidence>
<keyword evidence="1" id="KW-1133">Transmembrane helix</keyword>
<organism evidence="2 3">
    <name type="scientific">Actinomadura rubteroloni</name>
    <dbReference type="NCBI Taxonomy" id="1926885"/>
    <lineage>
        <taxon>Bacteria</taxon>
        <taxon>Bacillati</taxon>
        <taxon>Actinomycetota</taxon>
        <taxon>Actinomycetes</taxon>
        <taxon>Streptosporangiales</taxon>
        <taxon>Thermomonosporaceae</taxon>
        <taxon>Actinomadura</taxon>
    </lineage>
</organism>
<evidence type="ECO:0000313" key="3">
    <source>
        <dbReference type="Proteomes" id="UP000242367"/>
    </source>
</evidence>
<comment type="caution">
    <text evidence="2">The sequence shown here is derived from an EMBL/GenBank/DDBJ whole genome shotgun (WGS) entry which is preliminary data.</text>
</comment>
<keyword evidence="3" id="KW-1185">Reference proteome</keyword>
<sequence length="47" mass="5160">MLLTLVYAVERLFRPRRRIAGMGTDSLAALVLHGIDVAVLFAITMTS</sequence>
<protein>
    <submittedName>
        <fullName evidence="2">Uncharacterized protein</fullName>
    </submittedName>
</protein>
<dbReference type="EMBL" id="MTBP01000002">
    <property type="protein sequence ID" value="POM24808.1"/>
    <property type="molecule type" value="Genomic_DNA"/>
</dbReference>
<dbReference type="Proteomes" id="UP000242367">
    <property type="component" value="Unassembled WGS sequence"/>
</dbReference>
<keyword evidence="1" id="KW-0472">Membrane</keyword>
<dbReference type="RefSeq" id="WP_168212139.1">
    <property type="nucleotide sequence ID" value="NZ_MTBP01000002.1"/>
</dbReference>
<keyword evidence="1" id="KW-0812">Transmembrane</keyword>
<feature type="transmembrane region" description="Helical" evidence="1">
    <location>
        <begin position="20"/>
        <end position="43"/>
    </location>
</feature>
<proteinExistence type="predicted"/>
<reference evidence="2 3" key="1">
    <citation type="journal article" date="2017" name="Chemistry">
        <title>Isolation, Biosynthesis and Chemical Modifications of Rubterolones A-F: Rare Tropolone Alkaloids from Actinomadura sp. 5-2.</title>
        <authorList>
            <person name="Guo H."/>
            <person name="Benndorf R."/>
            <person name="Leichnitz D."/>
            <person name="Klassen J.L."/>
            <person name="Vollmers J."/>
            <person name="Gorls H."/>
            <person name="Steinacker M."/>
            <person name="Weigel C."/>
            <person name="Dahse H.M."/>
            <person name="Kaster A.K."/>
            <person name="de Beer Z.W."/>
            <person name="Poulsen M."/>
            <person name="Beemelmanns C."/>
        </authorList>
    </citation>
    <scope>NUCLEOTIDE SEQUENCE [LARGE SCALE GENOMIC DNA]</scope>
    <source>
        <strain evidence="2 3">5-2</strain>
    </source>
</reference>
<evidence type="ECO:0000313" key="2">
    <source>
        <dbReference type="EMBL" id="POM24808.1"/>
    </source>
</evidence>
<gene>
    <name evidence="2" type="ORF">BTM25_34460</name>
</gene>
<accession>A0A2P4UII1</accession>